<dbReference type="EMBL" id="MN739934">
    <property type="protein sequence ID" value="QHT78549.1"/>
    <property type="molecule type" value="Genomic_DNA"/>
</dbReference>
<proteinExistence type="predicted"/>
<protein>
    <submittedName>
        <fullName evidence="1">Uncharacterized protein</fullName>
    </submittedName>
</protein>
<reference evidence="1" key="1">
    <citation type="journal article" date="2020" name="Nature">
        <title>Giant virus diversity and host interactions through global metagenomics.</title>
        <authorList>
            <person name="Schulz F."/>
            <person name="Roux S."/>
            <person name="Paez-Espino D."/>
            <person name="Jungbluth S."/>
            <person name="Walsh D.A."/>
            <person name="Denef V.J."/>
            <person name="McMahon K.D."/>
            <person name="Konstantinidis K.T."/>
            <person name="Eloe-Fadrosh E.A."/>
            <person name="Kyrpides N.C."/>
            <person name="Woyke T."/>
        </authorList>
    </citation>
    <scope>NUCLEOTIDE SEQUENCE</scope>
    <source>
        <strain evidence="1">GVMAG-M-3300023179-92</strain>
    </source>
</reference>
<accession>A0A6C0HDG7</accession>
<dbReference type="AlphaFoldDB" id="A0A6C0HDG7"/>
<organism evidence="1">
    <name type="scientific">viral metagenome</name>
    <dbReference type="NCBI Taxonomy" id="1070528"/>
    <lineage>
        <taxon>unclassified sequences</taxon>
        <taxon>metagenomes</taxon>
        <taxon>organismal metagenomes</taxon>
    </lineage>
</organism>
<name>A0A6C0HDG7_9ZZZZ</name>
<sequence>MCDCLFKPKILDYNPKFIGKTFYGQITDILDGATVLINFCVGYDCFTIRCVLNKCERFSYNYVEKQQGYLRRKSISKKEPLSSYDCSNSDYYAKTTNMFVSILKNTHYFSLEVADLKKINKDLKHDPIQCNFNIVGYNNEHYIIYLYHRSNVRMSINDLILERIF</sequence>
<evidence type="ECO:0000313" key="1">
    <source>
        <dbReference type="EMBL" id="QHT78549.1"/>
    </source>
</evidence>